<dbReference type="Pfam" id="PF03096">
    <property type="entry name" value="Ndr"/>
    <property type="match status" value="1"/>
</dbReference>
<dbReference type="PANTHER" id="PTHR11034">
    <property type="entry name" value="N-MYC DOWNSTREAM REGULATED"/>
    <property type="match status" value="1"/>
</dbReference>
<dbReference type="InterPro" id="IPR057980">
    <property type="entry name" value="TPR_INTS8"/>
</dbReference>
<dbReference type="EMBL" id="JAVFWL010000001">
    <property type="protein sequence ID" value="KAK6727961.1"/>
    <property type="molecule type" value="Genomic_DNA"/>
</dbReference>
<dbReference type="InterPro" id="IPR004142">
    <property type="entry name" value="NDRG"/>
</dbReference>
<protein>
    <recommendedName>
        <fullName evidence="2">INTS8 TPR repeats domain-containing protein</fullName>
    </recommendedName>
</protein>
<evidence type="ECO:0000256" key="1">
    <source>
        <dbReference type="ARBA" id="ARBA00005598"/>
    </source>
</evidence>
<dbReference type="SUPFAM" id="SSF53474">
    <property type="entry name" value="alpha/beta-Hydrolases"/>
    <property type="match status" value="1"/>
</dbReference>
<keyword evidence="4" id="KW-1185">Reference proteome</keyword>
<proteinExistence type="inferred from homology"/>
<dbReference type="Pfam" id="PF25756">
    <property type="entry name" value="TPR_INTS8"/>
    <property type="match status" value="1"/>
</dbReference>
<evidence type="ECO:0000313" key="3">
    <source>
        <dbReference type="EMBL" id="KAK6727961.1"/>
    </source>
</evidence>
<feature type="domain" description="INTS8 TPR repeats" evidence="2">
    <location>
        <begin position="768"/>
        <end position="1251"/>
    </location>
</feature>
<comment type="caution">
    <text evidence="3">The sequence shown here is derived from an EMBL/GenBank/DDBJ whole genome shotgun (WGS) entry which is preliminary data.</text>
</comment>
<sequence length="1257" mass="143252">MSSMEMHAFARDVQPLVDTPLPEMHEERVDTDYGKVKVSIYGNRSKHPLVTFHDLALDSESNFQNFFQFVSIAEFTDKFCIYNINAPGQEMDAHPLPETYVFPSMDDLARIVENVVDHFDLHSLIAFGVGVGANVLLRYALLNQRRLDALILVNCVANTAGWIEWAYHKMNLRYLRSVGMNTFTVDYLMWHHFGRRLDECSPDIVRQYRVYFQHLPNPSNLAMFIESYLNRSPIAISRDGETGPQLHVPVLQIVGAGSPFVNDTVDVNTKLDPAHSDWIKRACEPSLSAKPKKKLRRRFTMDLVDTIQNLSEYWGPPAENWFDYFVHAEKLSQLLSKSGNQEVVGRLAIQFAEQAASTQKEGEMMIAKGFPNEDVQFAEKKAACLVLCAMACFAYIGWDIDYLIDKYNEILSVRILIENLLGLCRSSETTSDAQFAEYLFAKWAMIVDRRYRIPPPPAKQTVNNPLLVPDLHLTKHENIRKMVVDTRTWFPQVVSSLEKFVAEGRDLNVPNVNCFLSPFLEKGGMSLGVGVAGINVLCMWTPRPDFSLSTFVIPGADVVNASRFDLLQFHFANGSIDIAREQLKQITSPSNTSPLVAIDKRELNGYYLALNVPSPMPPIPFTGNEFSPDQKLLTEDSSIFRRLRMWRSRAVTRTSGQLQVAFRSENAAKDVLEGRATSVRQRLLEKVVQQRFIKSLQRQVSSIQDVVTRRRIDALLIFLCATVPGMREELLRSGWDTPSRLRSLASQAPKTATPPLSIQIVKRILNSSENPFWTILTSFSAAELKLAMTNVERPFLRPYMFVMPEMLADCVLITRPVNELHAILLAKLNQLAEMMNRTEWDAQCQTYWQEFGLPANSQIVMLTEAVKVQAQCISARALRHDCPDAAGDERQLRSMKKLFKMNTDADMLKKLGGIAFAAQTFARALNAEDFDFITTEVKFPSTTTTMAQLLAAYLMSSAPGKDASQMRKVCDTFNAHVGPLFEQVNRTARRDVNRGRDREDQARAATIIELSRFLKLIRNESLLSFLITYFGYLFNRYLLTKKRPHLRMTLPLGEIFGHETELNHVNILAVQELLEIFFHNAFLVNATNPNWLRSAADFRYGRGLLGEGGILYMEYLIASRTPLLVGPQESQVEDLVWRRLRVCLSKSHWFTLAALVCQNIEHKREDEYMKAMELLYSQLSLDAGADYSCMVFDNTLAELLSDVYERNHMQPSADLLFSYAYRSCMNPEGRDVLTREQFRRNQRLLRTLASQLFDAHF</sequence>
<evidence type="ECO:0000313" key="4">
    <source>
        <dbReference type="Proteomes" id="UP001303046"/>
    </source>
</evidence>
<name>A0ABR1BSB9_NECAM</name>
<comment type="similarity">
    <text evidence="1">Belongs to the NDRG family.</text>
</comment>
<evidence type="ECO:0000259" key="2">
    <source>
        <dbReference type="Pfam" id="PF25756"/>
    </source>
</evidence>
<reference evidence="3 4" key="1">
    <citation type="submission" date="2023-08" db="EMBL/GenBank/DDBJ databases">
        <title>A Necator americanus chromosomal reference genome.</title>
        <authorList>
            <person name="Ilik V."/>
            <person name="Petrzelkova K.J."/>
            <person name="Pardy F."/>
            <person name="Fuh T."/>
            <person name="Niatou-Singa F.S."/>
            <person name="Gouil Q."/>
            <person name="Baker L."/>
            <person name="Ritchie M.E."/>
            <person name="Jex A.R."/>
            <person name="Gazzola D."/>
            <person name="Li H."/>
            <person name="Toshio Fujiwara R."/>
            <person name="Zhan B."/>
            <person name="Aroian R.V."/>
            <person name="Pafco B."/>
            <person name="Schwarz E.M."/>
        </authorList>
    </citation>
    <scope>NUCLEOTIDE SEQUENCE [LARGE SCALE GENOMIC DNA]</scope>
    <source>
        <strain evidence="3 4">Aroian</strain>
        <tissue evidence="3">Whole animal</tissue>
    </source>
</reference>
<dbReference type="InterPro" id="IPR029058">
    <property type="entry name" value="AB_hydrolase_fold"/>
</dbReference>
<dbReference type="Gene3D" id="3.40.50.1820">
    <property type="entry name" value="alpha/beta hydrolase"/>
    <property type="match status" value="1"/>
</dbReference>
<dbReference type="Proteomes" id="UP001303046">
    <property type="component" value="Unassembled WGS sequence"/>
</dbReference>
<accession>A0ABR1BSB9</accession>
<organism evidence="3 4">
    <name type="scientific">Necator americanus</name>
    <name type="common">Human hookworm</name>
    <dbReference type="NCBI Taxonomy" id="51031"/>
    <lineage>
        <taxon>Eukaryota</taxon>
        <taxon>Metazoa</taxon>
        <taxon>Ecdysozoa</taxon>
        <taxon>Nematoda</taxon>
        <taxon>Chromadorea</taxon>
        <taxon>Rhabditida</taxon>
        <taxon>Rhabditina</taxon>
        <taxon>Rhabditomorpha</taxon>
        <taxon>Strongyloidea</taxon>
        <taxon>Ancylostomatidae</taxon>
        <taxon>Bunostominae</taxon>
        <taxon>Necator</taxon>
    </lineage>
</organism>
<gene>
    <name evidence="3" type="primary">Necator_chrI.g1680</name>
    <name evidence="3" type="ORF">RB195_005554</name>
</gene>